<feature type="transmembrane region" description="Helical" evidence="1">
    <location>
        <begin position="105"/>
        <end position="123"/>
    </location>
</feature>
<feature type="transmembrane region" description="Helical" evidence="1">
    <location>
        <begin position="31"/>
        <end position="56"/>
    </location>
</feature>
<keyword evidence="1" id="KW-0472">Membrane</keyword>
<feature type="transmembrane region" description="Helical" evidence="1">
    <location>
        <begin position="160"/>
        <end position="177"/>
    </location>
</feature>
<gene>
    <name evidence="2" type="ORF">HZA61_03745</name>
</gene>
<proteinExistence type="predicted"/>
<evidence type="ECO:0000256" key="1">
    <source>
        <dbReference type="SAM" id="Phobius"/>
    </source>
</evidence>
<feature type="transmembrane region" description="Helical" evidence="1">
    <location>
        <begin position="135"/>
        <end position="154"/>
    </location>
</feature>
<name>A0A933W841_UNCEI</name>
<organism evidence="2 3">
    <name type="scientific">Eiseniibacteriota bacterium</name>
    <dbReference type="NCBI Taxonomy" id="2212470"/>
    <lineage>
        <taxon>Bacteria</taxon>
        <taxon>Candidatus Eiseniibacteriota</taxon>
    </lineage>
</organism>
<keyword evidence="1" id="KW-0812">Transmembrane</keyword>
<reference evidence="2" key="1">
    <citation type="submission" date="2020-07" db="EMBL/GenBank/DDBJ databases">
        <title>Huge and variable diversity of episymbiotic CPR bacteria and DPANN archaea in groundwater ecosystems.</title>
        <authorList>
            <person name="He C.Y."/>
            <person name="Keren R."/>
            <person name="Whittaker M."/>
            <person name="Farag I.F."/>
            <person name="Doudna J."/>
            <person name="Cate J.H.D."/>
            <person name="Banfield J.F."/>
        </authorList>
    </citation>
    <scope>NUCLEOTIDE SEQUENCE</scope>
    <source>
        <strain evidence="2">NC_groundwater_1813_Pr3_B-0.1um_71_17</strain>
    </source>
</reference>
<dbReference type="Pfam" id="PF14256">
    <property type="entry name" value="YwiC"/>
    <property type="match status" value="1"/>
</dbReference>
<evidence type="ECO:0000313" key="3">
    <source>
        <dbReference type="Proteomes" id="UP000696931"/>
    </source>
</evidence>
<keyword evidence="1" id="KW-1133">Transmembrane helix</keyword>
<feature type="transmembrane region" description="Helical" evidence="1">
    <location>
        <begin position="189"/>
        <end position="207"/>
    </location>
</feature>
<dbReference type="Proteomes" id="UP000696931">
    <property type="component" value="Unassembled WGS sequence"/>
</dbReference>
<feature type="transmembrane region" description="Helical" evidence="1">
    <location>
        <begin position="77"/>
        <end position="99"/>
    </location>
</feature>
<accession>A0A933W841</accession>
<dbReference type="InterPro" id="IPR025576">
    <property type="entry name" value="YwiC"/>
</dbReference>
<dbReference type="AlphaFoldDB" id="A0A933W841"/>
<evidence type="ECO:0000313" key="2">
    <source>
        <dbReference type="EMBL" id="MBI5168581.1"/>
    </source>
</evidence>
<sequence length="268" mass="27394">MTKVQSDDPAALRRVLLPTEHGGWAFLGEPIVLGLLLAPSAAGALVAFATVAAFFARQPLKLFGADRRRGKVYPRTIVAERAFAVCALAGAAALAGTLALARGPVLLAVGAAAPVAALALAYDLSRRSRDLGAELAGAFAMGASASAIAFAAGWDRAEAFGLWGVLAVRAVGTIPFVRARLRLERGEPWSAPAVAAAQALALAGAYALVAVHAAPRTVTAAAALLGARAVWGLSPWRPRLRTAMLGVSEIVVGLAVIALVVWGRASAR</sequence>
<feature type="transmembrane region" description="Helical" evidence="1">
    <location>
        <begin position="243"/>
        <end position="262"/>
    </location>
</feature>
<protein>
    <submittedName>
        <fullName evidence="2">YwiC-like family protein</fullName>
    </submittedName>
</protein>
<comment type="caution">
    <text evidence="2">The sequence shown here is derived from an EMBL/GenBank/DDBJ whole genome shotgun (WGS) entry which is preliminary data.</text>
</comment>
<dbReference type="EMBL" id="JACRIW010000031">
    <property type="protein sequence ID" value="MBI5168581.1"/>
    <property type="molecule type" value="Genomic_DNA"/>
</dbReference>